<organism evidence="1 2">
    <name type="scientific">Agathobacter rectalis</name>
    <dbReference type="NCBI Taxonomy" id="39491"/>
    <lineage>
        <taxon>Bacteria</taxon>
        <taxon>Bacillati</taxon>
        <taxon>Bacillota</taxon>
        <taxon>Clostridia</taxon>
        <taxon>Lachnospirales</taxon>
        <taxon>Lachnospiraceae</taxon>
        <taxon>Agathobacter</taxon>
    </lineage>
</organism>
<sequence length="123" mass="14590">MTGIEVLDKELDRNKVWNVLVRFKTLDGKYIFFDKYEYRYKLVLKGENTNDVFFNENVINLAINNTLPEAILTLRFPYMFIDANMEFPDNYEIMQQEIENEKIYGANNGKPDVIYATVNKKDQ</sequence>
<gene>
    <name evidence="1" type="ORF">DXB99_02465</name>
</gene>
<reference evidence="1 2" key="1">
    <citation type="submission" date="2018-08" db="EMBL/GenBank/DDBJ databases">
        <title>A genome reference for cultivated species of the human gut microbiota.</title>
        <authorList>
            <person name="Zou Y."/>
            <person name="Xue W."/>
            <person name="Luo G."/>
        </authorList>
    </citation>
    <scope>NUCLEOTIDE SEQUENCE [LARGE SCALE GENOMIC DNA]</scope>
    <source>
        <strain evidence="1 2">OM07-13</strain>
    </source>
</reference>
<name>A0A3E4YLD6_9FIRM</name>
<dbReference type="AlphaFoldDB" id="A0A3E4YLD6"/>
<accession>A0A3E4YLD6</accession>
<protein>
    <submittedName>
        <fullName evidence="1">Uncharacterized protein</fullName>
    </submittedName>
</protein>
<evidence type="ECO:0000313" key="1">
    <source>
        <dbReference type="EMBL" id="RGM75403.1"/>
    </source>
</evidence>
<dbReference type="RefSeq" id="WP_117718161.1">
    <property type="nucleotide sequence ID" value="NZ_QSTP01000001.1"/>
</dbReference>
<evidence type="ECO:0000313" key="2">
    <source>
        <dbReference type="Proteomes" id="UP000260758"/>
    </source>
</evidence>
<comment type="caution">
    <text evidence="1">The sequence shown here is derived from an EMBL/GenBank/DDBJ whole genome shotgun (WGS) entry which is preliminary data.</text>
</comment>
<dbReference type="Proteomes" id="UP000260758">
    <property type="component" value="Unassembled WGS sequence"/>
</dbReference>
<dbReference type="EMBL" id="QSTP01000001">
    <property type="protein sequence ID" value="RGM75403.1"/>
    <property type="molecule type" value="Genomic_DNA"/>
</dbReference>
<proteinExistence type="predicted"/>